<dbReference type="EMBL" id="JADBEM010000001">
    <property type="protein sequence ID" value="MBE1606978.1"/>
    <property type="molecule type" value="Genomic_DNA"/>
</dbReference>
<accession>A0A927RKQ6</accession>
<dbReference type="AlphaFoldDB" id="A0A927RKQ6"/>
<reference evidence="1" key="1">
    <citation type="submission" date="2020-10" db="EMBL/GenBank/DDBJ databases">
        <title>Sequencing the genomes of 1000 actinobacteria strains.</title>
        <authorList>
            <person name="Klenk H.-P."/>
        </authorList>
    </citation>
    <scope>NUCLEOTIDE SEQUENCE</scope>
    <source>
        <strain evidence="1">DSM 45354</strain>
    </source>
</reference>
<comment type="caution">
    <text evidence="1">The sequence shown here is derived from an EMBL/GenBank/DDBJ whole genome shotgun (WGS) entry which is preliminary data.</text>
</comment>
<dbReference type="Proteomes" id="UP000638648">
    <property type="component" value="Unassembled WGS sequence"/>
</dbReference>
<keyword evidence="2" id="KW-1185">Reference proteome</keyword>
<protein>
    <recommendedName>
        <fullName evidence="3">Transposase, Mutator family</fullName>
    </recommendedName>
</protein>
<proteinExistence type="predicted"/>
<sequence>MTAKPSMTPDRFLHEQLAQASPDLLRQLLATFIDALMGAEADAICGAPTASQARTGRISATAVSLARSVGGADQLDSARDRTSVVTS</sequence>
<organism evidence="1 2">
    <name type="scientific">Actinopolymorpha pittospori</name>
    <dbReference type="NCBI Taxonomy" id="648752"/>
    <lineage>
        <taxon>Bacteria</taxon>
        <taxon>Bacillati</taxon>
        <taxon>Actinomycetota</taxon>
        <taxon>Actinomycetes</taxon>
        <taxon>Propionibacteriales</taxon>
        <taxon>Actinopolymorphaceae</taxon>
        <taxon>Actinopolymorpha</taxon>
    </lineage>
</organism>
<name>A0A927RKQ6_9ACTN</name>
<evidence type="ECO:0000313" key="2">
    <source>
        <dbReference type="Proteomes" id="UP000638648"/>
    </source>
</evidence>
<evidence type="ECO:0008006" key="3">
    <source>
        <dbReference type="Google" id="ProtNLM"/>
    </source>
</evidence>
<evidence type="ECO:0000313" key="1">
    <source>
        <dbReference type="EMBL" id="MBE1606978.1"/>
    </source>
</evidence>
<gene>
    <name evidence="1" type="ORF">HEB94_003826</name>
</gene>